<reference evidence="1 2" key="1">
    <citation type="submission" date="2020-04" db="EMBL/GenBank/DDBJ databases">
        <title>Description of novel Gluconacetobacter.</title>
        <authorList>
            <person name="Sombolestani A."/>
        </authorList>
    </citation>
    <scope>NUCLEOTIDE SEQUENCE [LARGE SCALE GENOMIC DNA]</scope>
    <source>
        <strain evidence="1 2">LMG 27802</strain>
    </source>
</reference>
<sequence>MKYRHPLFCGILVVAVFGTCRPIVAWAGPSGGPPSIYDYVVSNVCVDPAGRPTAESPLSCPLAHQRDMRPDDHVSVVHSDYPISPDAKGCRALGLSRRYAFPLAVKASDETGNSYPLIVGWTDYPPHGDACDYGQFDSRDTLTLLTVTDSLASLVGAFHHKHWYLTVGSGYRNPARQGVSRFVGTWSFPATLPPLGATGWHVFPRHTMSFDNDAFSPANFPPSDPGFKLSETFQAWKHMSFVFGTRDKPTRPIDTLLHMGFARTNDTDQAPGESVGSEHIYLTRELGYATRWESWARDDNRKDVMHLARTAYAQAACSMPATVEGQVTPDLVIGPVIDDPVLKVFKQQITTRTRSGGTDTHWWYMTGCHDFTNIHQVPDYVPSHLVNAETFGQGFIDQFKSAK</sequence>
<dbReference type="Proteomes" id="UP000578030">
    <property type="component" value="Unassembled WGS sequence"/>
</dbReference>
<accession>A0A7W4K697</accession>
<comment type="caution">
    <text evidence="1">The sequence shown here is derived from an EMBL/GenBank/DDBJ whole genome shotgun (WGS) entry which is preliminary data.</text>
</comment>
<dbReference type="EMBL" id="JABEQM010000003">
    <property type="protein sequence ID" value="MBB2201126.1"/>
    <property type="molecule type" value="Genomic_DNA"/>
</dbReference>
<evidence type="ECO:0000313" key="2">
    <source>
        <dbReference type="Proteomes" id="UP000578030"/>
    </source>
</evidence>
<keyword evidence="2" id="KW-1185">Reference proteome</keyword>
<name>A0A7W4K697_9PROT</name>
<dbReference type="AlphaFoldDB" id="A0A7W4K697"/>
<gene>
    <name evidence="1" type="ORF">HLH28_05945</name>
</gene>
<dbReference type="RefSeq" id="WP_182955905.1">
    <property type="nucleotide sequence ID" value="NZ_JABEQM010000003.1"/>
</dbReference>
<proteinExistence type="predicted"/>
<protein>
    <submittedName>
        <fullName evidence="1">Uncharacterized protein</fullName>
    </submittedName>
</protein>
<evidence type="ECO:0000313" key="1">
    <source>
        <dbReference type="EMBL" id="MBB2201126.1"/>
    </source>
</evidence>
<organism evidence="1 2">
    <name type="scientific">Gluconacetobacter tumulisoli</name>
    <dbReference type="NCBI Taxonomy" id="1286189"/>
    <lineage>
        <taxon>Bacteria</taxon>
        <taxon>Pseudomonadati</taxon>
        <taxon>Pseudomonadota</taxon>
        <taxon>Alphaproteobacteria</taxon>
        <taxon>Acetobacterales</taxon>
        <taxon>Acetobacteraceae</taxon>
        <taxon>Gluconacetobacter</taxon>
    </lineage>
</organism>